<dbReference type="SUPFAM" id="SSF100950">
    <property type="entry name" value="NagB/RpiA/CoA transferase-like"/>
    <property type="match status" value="1"/>
</dbReference>
<dbReference type="InterPro" id="IPR037171">
    <property type="entry name" value="NagB/RpiA_transferase-like"/>
</dbReference>
<comment type="caution">
    <text evidence="5">The sequence shown here is derived from an EMBL/GenBank/DDBJ whole genome shotgun (WGS) entry which is preliminary data.</text>
</comment>
<accession>A0A7X6H191</accession>
<dbReference type="InterPro" id="IPR001034">
    <property type="entry name" value="DeoR_HTH"/>
</dbReference>
<dbReference type="SMART" id="SM00420">
    <property type="entry name" value="HTH_DEOR"/>
    <property type="match status" value="1"/>
</dbReference>
<evidence type="ECO:0000313" key="6">
    <source>
        <dbReference type="Proteomes" id="UP000526408"/>
    </source>
</evidence>
<evidence type="ECO:0000259" key="4">
    <source>
        <dbReference type="PROSITE" id="PS51000"/>
    </source>
</evidence>
<reference evidence="5 6" key="1">
    <citation type="submission" date="2020-04" db="EMBL/GenBank/DDBJ databases">
        <authorList>
            <person name="Yoon J."/>
        </authorList>
    </citation>
    <scope>NUCLEOTIDE SEQUENCE [LARGE SCALE GENOMIC DNA]</scope>
    <source>
        <strain evidence="5 6">KMU-115</strain>
    </source>
</reference>
<evidence type="ECO:0000256" key="1">
    <source>
        <dbReference type="ARBA" id="ARBA00022491"/>
    </source>
</evidence>
<dbReference type="Gene3D" id="1.10.10.10">
    <property type="entry name" value="Winged helix-like DNA-binding domain superfamily/Winged helix DNA-binding domain"/>
    <property type="match status" value="1"/>
</dbReference>
<dbReference type="InterPro" id="IPR014036">
    <property type="entry name" value="DeoR-like_C"/>
</dbReference>
<dbReference type="PRINTS" id="PR00037">
    <property type="entry name" value="HTHLACR"/>
</dbReference>
<feature type="domain" description="HTH deoR-type" evidence="4">
    <location>
        <begin position="3"/>
        <end position="58"/>
    </location>
</feature>
<dbReference type="InterPro" id="IPR050313">
    <property type="entry name" value="Carb_Metab_HTH_regulators"/>
</dbReference>
<dbReference type="InterPro" id="IPR036388">
    <property type="entry name" value="WH-like_DNA-bd_sf"/>
</dbReference>
<keyword evidence="6" id="KW-1185">Reference proteome</keyword>
<dbReference type="Gene3D" id="3.30.750.70">
    <property type="entry name" value="4-hydroxybutyrate coenzyme like domains"/>
    <property type="match status" value="1"/>
</dbReference>
<dbReference type="EMBL" id="JAAZQQ010000004">
    <property type="protein sequence ID" value="NKX45454.1"/>
    <property type="molecule type" value="Genomic_DNA"/>
</dbReference>
<dbReference type="RefSeq" id="WP_168623842.1">
    <property type="nucleotide sequence ID" value="NZ_JAAZQQ010000004.1"/>
</dbReference>
<protein>
    <submittedName>
        <fullName evidence="5">DeoR/GlpR transcriptional regulator</fullName>
    </submittedName>
</protein>
<dbReference type="AlphaFoldDB" id="A0A7X6H191"/>
<gene>
    <name evidence="5" type="ORF">HCU73_12735</name>
</gene>
<organism evidence="5 6">
    <name type="scientific">Roseicyclus persicicus</name>
    <dbReference type="NCBI Taxonomy" id="2650661"/>
    <lineage>
        <taxon>Bacteria</taxon>
        <taxon>Pseudomonadati</taxon>
        <taxon>Pseudomonadota</taxon>
        <taxon>Alphaproteobacteria</taxon>
        <taxon>Rhodobacterales</taxon>
        <taxon>Roseobacteraceae</taxon>
        <taxon>Roseicyclus</taxon>
    </lineage>
</organism>
<evidence type="ECO:0000256" key="3">
    <source>
        <dbReference type="ARBA" id="ARBA00023163"/>
    </source>
</evidence>
<name>A0A7X6H191_9RHOB</name>
<dbReference type="Pfam" id="PF08220">
    <property type="entry name" value="HTH_DeoR"/>
    <property type="match status" value="1"/>
</dbReference>
<dbReference type="PANTHER" id="PTHR30363:SF4">
    <property type="entry name" value="GLYCEROL-3-PHOSPHATE REGULON REPRESSOR"/>
    <property type="match status" value="1"/>
</dbReference>
<dbReference type="GO" id="GO:0003700">
    <property type="term" value="F:DNA-binding transcription factor activity"/>
    <property type="evidence" value="ECO:0007669"/>
    <property type="project" value="InterPro"/>
</dbReference>
<keyword evidence="1" id="KW-0678">Repressor</keyword>
<dbReference type="Pfam" id="PF00455">
    <property type="entry name" value="DeoRC"/>
    <property type="match status" value="1"/>
</dbReference>
<dbReference type="PROSITE" id="PS51000">
    <property type="entry name" value="HTH_DEOR_2"/>
    <property type="match status" value="1"/>
</dbReference>
<dbReference type="PANTHER" id="PTHR30363">
    <property type="entry name" value="HTH-TYPE TRANSCRIPTIONAL REGULATOR SRLR-RELATED"/>
    <property type="match status" value="1"/>
</dbReference>
<proteinExistence type="predicted"/>
<sequence>MTMTPRQSDILDLARLAGRVNVDDLAAEFGVTVQTIRRDLTELCEAGLLARTHGGAMLPSGVTNIAYEERRRLSAEAKDAIGRAAAALIPPGASLFLNIGTTTEAVARALIDTPNLMVVTNNLNVAQILGPHPTAEVILTGGRLRRADGGLTGDMAVETIRQFKVDMAVIGASALDADGDLLDFDPDEVRVSRAILSQARAAMLVADQGKLARAAPVRIASLRDLDRWVTDAAPPPALRKLCAEARTAITIAGPPR</sequence>
<keyword evidence="3" id="KW-0804">Transcription</keyword>
<keyword evidence="2" id="KW-0805">Transcription regulation</keyword>
<dbReference type="InterPro" id="IPR036390">
    <property type="entry name" value="WH_DNA-bd_sf"/>
</dbReference>
<evidence type="ECO:0000313" key="5">
    <source>
        <dbReference type="EMBL" id="NKX45454.1"/>
    </source>
</evidence>
<evidence type="ECO:0000256" key="2">
    <source>
        <dbReference type="ARBA" id="ARBA00023015"/>
    </source>
</evidence>
<dbReference type="Proteomes" id="UP000526408">
    <property type="component" value="Unassembled WGS sequence"/>
</dbReference>
<dbReference type="SMART" id="SM01134">
    <property type="entry name" value="DeoRC"/>
    <property type="match status" value="1"/>
</dbReference>
<dbReference type="SUPFAM" id="SSF46785">
    <property type="entry name" value="Winged helix' DNA-binding domain"/>
    <property type="match status" value="1"/>
</dbReference>